<dbReference type="EMBL" id="CAJVPQ010000460">
    <property type="protein sequence ID" value="CAG8483497.1"/>
    <property type="molecule type" value="Genomic_DNA"/>
</dbReference>
<evidence type="ECO:0000313" key="2">
    <source>
        <dbReference type="EMBL" id="CAG8483497.1"/>
    </source>
</evidence>
<comment type="caution">
    <text evidence="2">The sequence shown here is derived from an EMBL/GenBank/DDBJ whole genome shotgun (WGS) entry which is preliminary data.</text>
</comment>
<keyword evidence="3" id="KW-1185">Reference proteome</keyword>
<dbReference type="AlphaFoldDB" id="A0A9N8ZC33"/>
<protein>
    <submittedName>
        <fullName evidence="2">3670_t:CDS:1</fullName>
    </submittedName>
</protein>
<dbReference type="Proteomes" id="UP000789570">
    <property type="component" value="Unassembled WGS sequence"/>
</dbReference>
<organism evidence="2 3">
    <name type="scientific">Funneliformis caledonium</name>
    <dbReference type="NCBI Taxonomy" id="1117310"/>
    <lineage>
        <taxon>Eukaryota</taxon>
        <taxon>Fungi</taxon>
        <taxon>Fungi incertae sedis</taxon>
        <taxon>Mucoromycota</taxon>
        <taxon>Glomeromycotina</taxon>
        <taxon>Glomeromycetes</taxon>
        <taxon>Glomerales</taxon>
        <taxon>Glomeraceae</taxon>
        <taxon>Funneliformis</taxon>
    </lineage>
</organism>
<evidence type="ECO:0000313" key="3">
    <source>
        <dbReference type="Proteomes" id="UP000789570"/>
    </source>
</evidence>
<accession>A0A9N8ZC33</accession>
<evidence type="ECO:0000256" key="1">
    <source>
        <dbReference type="SAM" id="MobiDB-lite"/>
    </source>
</evidence>
<name>A0A9N8ZC33_9GLOM</name>
<feature type="region of interest" description="Disordered" evidence="1">
    <location>
        <begin position="36"/>
        <end position="69"/>
    </location>
</feature>
<reference evidence="2" key="1">
    <citation type="submission" date="2021-06" db="EMBL/GenBank/DDBJ databases">
        <authorList>
            <person name="Kallberg Y."/>
            <person name="Tangrot J."/>
            <person name="Rosling A."/>
        </authorList>
    </citation>
    <scope>NUCLEOTIDE SEQUENCE</scope>
    <source>
        <strain evidence="2">UK204</strain>
    </source>
</reference>
<gene>
    <name evidence="2" type="ORF">FCALED_LOCUS2836</name>
</gene>
<proteinExistence type="predicted"/>
<sequence>MTTYERIEQQIQKVEGKYEATNEVKKNLRKLNSQIRREKDEEERKILEGDIGDMEEKRDELEKEKEEKT</sequence>